<organism evidence="1 2">
    <name type="scientific">Sphaerodactylus townsendi</name>
    <dbReference type="NCBI Taxonomy" id="933632"/>
    <lineage>
        <taxon>Eukaryota</taxon>
        <taxon>Metazoa</taxon>
        <taxon>Chordata</taxon>
        <taxon>Craniata</taxon>
        <taxon>Vertebrata</taxon>
        <taxon>Euteleostomi</taxon>
        <taxon>Lepidosauria</taxon>
        <taxon>Squamata</taxon>
        <taxon>Bifurcata</taxon>
        <taxon>Gekkota</taxon>
        <taxon>Sphaerodactylidae</taxon>
        <taxon>Sphaerodactylus</taxon>
    </lineage>
</organism>
<comment type="caution">
    <text evidence="1">The sequence shown here is derived from an EMBL/GenBank/DDBJ whole genome shotgun (WGS) entry which is preliminary data.</text>
</comment>
<reference evidence="1" key="1">
    <citation type="submission" date="2021-08" db="EMBL/GenBank/DDBJ databases">
        <title>The first chromosome-level gecko genome reveals the dynamic sex chromosomes of Neotropical dwarf geckos (Sphaerodactylidae: Sphaerodactylus).</title>
        <authorList>
            <person name="Pinto B.J."/>
            <person name="Keating S.E."/>
            <person name="Gamble T."/>
        </authorList>
    </citation>
    <scope>NUCLEOTIDE SEQUENCE</scope>
    <source>
        <strain evidence="1">TG3544</strain>
    </source>
</reference>
<protein>
    <submittedName>
        <fullName evidence="1">Uncharacterized protein</fullName>
    </submittedName>
</protein>
<name>A0ACB8G7Y7_9SAUR</name>
<evidence type="ECO:0000313" key="1">
    <source>
        <dbReference type="EMBL" id="KAH8015329.1"/>
    </source>
</evidence>
<gene>
    <name evidence="1" type="ORF">K3G42_002744</name>
</gene>
<proteinExistence type="predicted"/>
<dbReference type="EMBL" id="CM037614">
    <property type="protein sequence ID" value="KAH8015329.1"/>
    <property type="molecule type" value="Genomic_DNA"/>
</dbReference>
<accession>A0ACB8G7Y7</accession>
<dbReference type="Proteomes" id="UP000827872">
    <property type="component" value="Linkage Group LG01"/>
</dbReference>
<evidence type="ECO:0000313" key="2">
    <source>
        <dbReference type="Proteomes" id="UP000827872"/>
    </source>
</evidence>
<keyword evidence="2" id="KW-1185">Reference proteome</keyword>
<sequence length="106" mass="11738">MQKRRIPPEGDEEQVLLPSPSSHSVEEGKENGPCLLHPLGRKTSLRLLSSPDVGGWWRQQPSNNSNRPSHLGSDSRVFPGCETPLRLPSGPSIGCQWQHPLKRNSV</sequence>